<dbReference type="InterPro" id="IPR029044">
    <property type="entry name" value="Nucleotide-diphossugar_trans"/>
</dbReference>
<evidence type="ECO:0000256" key="2">
    <source>
        <dbReference type="ARBA" id="ARBA00010401"/>
    </source>
</evidence>
<dbReference type="Proteomes" id="UP000187455">
    <property type="component" value="Unassembled WGS sequence"/>
</dbReference>
<sequence length="209" mass="23127">QSGALTLPKQAWNEKVGVVCKSNGKYKVLEYSEIPEDLAKKTNPTTGALYYNHANICNHFFHIDFFDTVEARKNELVYHVAHKAIPYFDTASGKLIVPPKGSKTNGVKLERFIFDVFMFCDRLSVLNVDRSSTFSPLKNPPGSASDCPETSRADLVSLHVRYAEAAGAIVTGSARTNFEISPLVSFAGEGLDFLKSRIFIEETVVDEQS</sequence>
<dbReference type="InterPro" id="IPR002618">
    <property type="entry name" value="UDPGP_fam"/>
</dbReference>
<evidence type="ECO:0000256" key="3">
    <source>
        <dbReference type="ARBA" id="ARBA00012457"/>
    </source>
</evidence>
<evidence type="ECO:0000256" key="6">
    <source>
        <dbReference type="ARBA" id="ARBA00048493"/>
    </source>
</evidence>
<dbReference type="PANTHER" id="PTHR11952:SF2">
    <property type="entry name" value="LD24639P"/>
    <property type="match status" value="1"/>
</dbReference>
<feature type="non-terminal residue" evidence="7">
    <location>
        <position position="1"/>
    </location>
</feature>
<accession>A0A1R0GP59</accession>
<gene>
    <name evidence="7" type="ORF">AYI68_g7269</name>
</gene>
<keyword evidence="8" id="KW-1185">Reference proteome</keyword>
<dbReference type="STRING" id="133383.A0A1R0GP59"/>
<evidence type="ECO:0000313" key="7">
    <source>
        <dbReference type="EMBL" id="OLY78675.1"/>
    </source>
</evidence>
<dbReference type="InterPro" id="IPR039741">
    <property type="entry name" value="UDP-sugar_pyrophosphorylase"/>
</dbReference>
<organism evidence="7 8">
    <name type="scientific">Smittium mucronatum</name>
    <dbReference type="NCBI Taxonomy" id="133383"/>
    <lineage>
        <taxon>Eukaryota</taxon>
        <taxon>Fungi</taxon>
        <taxon>Fungi incertae sedis</taxon>
        <taxon>Zoopagomycota</taxon>
        <taxon>Kickxellomycotina</taxon>
        <taxon>Harpellomycetes</taxon>
        <taxon>Harpellales</taxon>
        <taxon>Legeriomycetaceae</taxon>
        <taxon>Smittium</taxon>
    </lineage>
</organism>
<keyword evidence="4" id="KW-0808">Transferase</keyword>
<evidence type="ECO:0000313" key="8">
    <source>
        <dbReference type="Proteomes" id="UP000187455"/>
    </source>
</evidence>
<evidence type="ECO:0000256" key="1">
    <source>
        <dbReference type="ARBA" id="ARBA00005208"/>
    </source>
</evidence>
<keyword evidence="5" id="KW-0548">Nucleotidyltransferase</keyword>
<evidence type="ECO:0000256" key="4">
    <source>
        <dbReference type="ARBA" id="ARBA00022679"/>
    </source>
</evidence>
<dbReference type="Pfam" id="PF01704">
    <property type="entry name" value="UDPGP"/>
    <property type="match status" value="1"/>
</dbReference>
<evidence type="ECO:0000256" key="5">
    <source>
        <dbReference type="ARBA" id="ARBA00022695"/>
    </source>
</evidence>
<dbReference type="SUPFAM" id="SSF53448">
    <property type="entry name" value="Nucleotide-diphospho-sugar transferases"/>
    <property type="match status" value="1"/>
</dbReference>
<name>A0A1R0GP59_9FUNG</name>
<dbReference type="GO" id="GO:0003977">
    <property type="term" value="F:UDP-N-acetylglucosamine diphosphorylase activity"/>
    <property type="evidence" value="ECO:0007669"/>
    <property type="project" value="UniProtKB-EC"/>
</dbReference>
<dbReference type="EC" id="2.7.7.23" evidence="3"/>
<comment type="caution">
    <text evidence="7">The sequence shown here is derived from an EMBL/GenBank/DDBJ whole genome shotgun (WGS) entry which is preliminary data.</text>
</comment>
<dbReference type="EMBL" id="LSSL01005759">
    <property type="protein sequence ID" value="OLY78675.1"/>
    <property type="molecule type" value="Genomic_DNA"/>
</dbReference>
<proteinExistence type="inferred from homology"/>
<dbReference type="Gene3D" id="3.90.550.10">
    <property type="entry name" value="Spore Coat Polysaccharide Biosynthesis Protein SpsA, Chain A"/>
    <property type="match status" value="1"/>
</dbReference>
<dbReference type="GO" id="GO:0006048">
    <property type="term" value="P:UDP-N-acetylglucosamine biosynthetic process"/>
    <property type="evidence" value="ECO:0007669"/>
    <property type="project" value="TreeGrafter"/>
</dbReference>
<dbReference type="AlphaFoldDB" id="A0A1R0GP59"/>
<reference evidence="7 8" key="1">
    <citation type="journal article" date="2016" name="Mol. Biol. Evol.">
        <title>Genome-Wide Survey of Gut Fungi (Harpellales) Reveals the First Horizontally Transferred Ubiquitin Gene from a Mosquito Host.</title>
        <authorList>
            <person name="Wang Y."/>
            <person name="White M.M."/>
            <person name="Kvist S."/>
            <person name="Moncalvo J.M."/>
        </authorList>
    </citation>
    <scope>NUCLEOTIDE SEQUENCE [LARGE SCALE GENOMIC DNA]</scope>
    <source>
        <strain evidence="7 8">ALG-7-W6</strain>
    </source>
</reference>
<comment type="similarity">
    <text evidence="2">Belongs to the UDPGP type 1 family.</text>
</comment>
<protein>
    <recommendedName>
        <fullName evidence="3">UDP-N-acetylglucosamine diphosphorylase</fullName>
        <ecNumber evidence="3">2.7.7.23</ecNumber>
    </recommendedName>
</protein>
<dbReference type="PANTHER" id="PTHR11952">
    <property type="entry name" value="UDP- GLUCOSE PYROPHOSPHORYLASE"/>
    <property type="match status" value="1"/>
</dbReference>
<comment type="pathway">
    <text evidence="1">Nucleotide-sugar biosynthesis; UDP-N-acetyl-alpha-D-glucosamine biosynthesis; UDP-N-acetyl-alpha-D-glucosamine from N-acetyl-alpha-D-glucosamine 1-phosphate: step 1/1.</text>
</comment>
<comment type="catalytic activity">
    <reaction evidence="6">
        <text>N-acetyl-alpha-D-glucosamine 1-phosphate + UTP + H(+) = UDP-N-acetyl-alpha-D-glucosamine + diphosphate</text>
        <dbReference type="Rhea" id="RHEA:13509"/>
        <dbReference type="ChEBI" id="CHEBI:15378"/>
        <dbReference type="ChEBI" id="CHEBI:33019"/>
        <dbReference type="ChEBI" id="CHEBI:46398"/>
        <dbReference type="ChEBI" id="CHEBI:57705"/>
        <dbReference type="ChEBI" id="CHEBI:57776"/>
        <dbReference type="EC" id="2.7.7.23"/>
    </reaction>
</comment>
<dbReference type="OrthoDB" id="532420at2759"/>